<evidence type="ECO:0000313" key="5">
    <source>
        <dbReference type="Proteomes" id="UP000540656"/>
    </source>
</evidence>
<dbReference type="InterPro" id="IPR036271">
    <property type="entry name" value="Tet_transcr_reg_TetR-rel_C_sf"/>
</dbReference>
<sequence length="198" mass="21528">MPRPELTPRRQQLLLAAMEVVAENGLRGLTHRAVDRKAGLPEGSCSGYLRTRSALQGALASFVAARLEDDVRRLADEIAHHGEDLAKAQAMTQSLFQQWLGAPALLVTKLELAMEGSRDQELASIFATSRRELVEVVEETMALAGREHSDERAEALVAALDGVLLGALQRPAEDQSAYLADCLTHLMGQLLADRRGAH</sequence>
<proteinExistence type="predicted"/>
<dbReference type="GO" id="GO:0003677">
    <property type="term" value="F:DNA binding"/>
    <property type="evidence" value="ECO:0007669"/>
    <property type="project" value="UniProtKB-UniRule"/>
</dbReference>
<evidence type="ECO:0000256" key="2">
    <source>
        <dbReference type="PROSITE-ProRule" id="PRU00335"/>
    </source>
</evidence>
<accession>A0A7Y9S231</accession>
<keyword evidence="1 2" id="KW-0238">DNA-binding</keyword>
<dbReference type="Pfam" id="PF17940">
    <property type="entry name" value="TetR_C_31"/>
    <property type="match status" value="1"/>
</dbReference>
<evidence type="ECO:0000259" key="3">
    <source>
        <dbReference type="PROSITE" id="PS50977"/>
    </source>
</evidence>
<dbReference type="EMBL" id="JACCAA010000001">
    <property type="protein sequence ID" value="NYG58314.1"/>
    <property type="molecule type" value="Genomic_DNA"/>
</dbReference>
<dbReference type="SUPFAM" id="SSF46689">
    <property type="entry name" value="Homeodomain-like"/>
    <property type="match status" value="1"/>
</dbReference>
<reference evidence="4 5" key="1">
    <citation type="submission" date="2020-07" db="EMBL/GenBank/DDBJ databases">
        <title>Sequencing the genomes of 1000 actinobacteria strains.</title>
        <authorList>
            <person name="Klenk H.-P."/>
        </authorList>
    </citation>
    <scope>NUCLEOTIDE SEQUENCE [LARGE SCALE GENOMIC DNA]</scope>
    <source>
        <strain evidence="4 5">DSM 23819</strain>
    </source>
</reference>
<evidence type="ECO:0000313" key="4">
    <source>
        <dbReference type="EMBL" id="NYG58314.1"/>
    </source>
</evidence>
<dbReference type="Gene3D" id="1.10.357.10">
    <property type="entry name" value="Tetracycline Repressor, domain 2"/>
    <property type="match status" value="1"/>
</dbReference>
<dbReference type="SUPFAM" id="SSF48498">
    <property type="entry name" value="Tetracyclin repressor-like, C-terminal domain"/>
    <property type="match status" value="1"/>
</dbReference>
<protein>
    <submittedName>
        <fullName evidence="4">DNA-binding transcriptional regulator YbjK</fullName>
    </submittedName>
</protein>
<dbReference type="RefSeq" id="WP_179501488.1">
    <property type="nucleotide sequence ID" value="NZ_JACCAA010000001.1"/>
</dbReference>
<feature type="domain" description="HTH tetR-type" evidence="3">
    <location>
        <begin position="7"/>
        <end position="67"/>
    </location>
</feature>
<evidence type="ECO:0000256" key="1">
    <source>
        <dbReference type="ARBA" id="ARBA00023125"/>
    </source>
</evidence>
<gene>
    <name evidence="4" type="ORF">BJ980_001237</name>
</gene>
<organism evidence="4 5">
    <name type="scientific">Nocardioides daedukensis</name>
    <dbReference type="NCBI Taxonomy" id="634462"/>
    <lineage>
        <taxon>Bacteria</taxon>
        <taxon>Bacillati</taxon>
        <taxon>Actinomycetota</taxon>
        <taxon>Actinomycetes</taxon>
        <taxon>Propionibacteriales</taxon>
        <taxon>Nocardioidaceae</taxon>
        <taxon>Nocardioides</taxon>
    </lineage>
</organism>
<dbReference type="InterPro" id="IPR009057">
    <property type="entry name" value="Homeodomain-like_sf"/>
</dbReference>
<name>A0A7Y9S231_9ACTN</name>
<keyword evidence="5" id="KW-1185">Reference proteome</keyword>
<dbReference type="Proteomes" id="UP000540656">
    <property type="component" value="Unassembled WGS sequence"/>
</dbReference>
<comment type="caution">
    <text evidence="4">The sequence shown here is derived from an EMBL/GenBank/DDBJ whole genome shotgun (WGS) entry which is preliminary data.</text>
</comment>
<feature type="DNA-binding region" description="H-T-H motif" evidence="2">
    <location>
        <begin position="30"/>
        <end position="49"/>
    </location>
</feature>
<dbReference type="PROSITE" id="PS50977">
    <property type="entry name" value="HTH_TETR_2"/>
    <property type="match status" value="1"/>
</dbReference>
<dbReference type="InterPro" id="IPR041583">
    <property type="entry name" value="TetR_C_31"/>
</dbReference>
<dbReference type="AlphaFoldDB" id="A0A7Y9S231"/>
<dbReference type="InterPro" id="IPR001647">
    <property type="entry name" value="HTH_TetR"/>
</dbReference>